<dbReference type="InterPro" id="IPR036452">
    <property type="entry name" value="Ribo_hydro-like"/>
</dbReference>
<dbReference type="AlphaFoldDB" id="A0A3D9IN74"/>
<evidence type="ECO:0000313" key="1">
    <source>
        <dbReference type="EMBL" id="RED63212.1"/>
    </source>
</evidence>
<dbReference type="SUPFAM" id="SSF53590">
    <property type="entry name" value="Nucleoside hydrolase"/>
    <property type="match status" value="1"/>
</dbReference>
<keyword evidence="2" id="KW-1185">Reference proteome</keyword>
<dbReference type="RefSeq" id="WP_181907343.1">
    <property type="nucleotide sequence ID" value="NZ_QRDY01000004.1"/>
</dbReference>
<name>A0A3D9IN74_9BACL</name>
<dbReference type="EMBL" id="QRDY01000004">
    <property type="protein sequence ID" value="RED63212.1"/>
    <property type="molecule type" value="Genomic_DNA"/>
</dbReference>
<evidence type="ECO:0000313" key="2">
    <source>
        <dbReference type="Proteomes" id="UP000256869"/>
    </source>
</evidence>
<dbReference type="Gene3D" id="3.90.245.10">
    <property type="entry name" value="Ribonucleoside hydrolase-like"/>
    <property type="match status" value="1"/>
</dbReference>
<accession>A0A3D9IN74</accession>
<organism evidence="1 2">
    <name type="scientific">Cohnella lupini</name>
    <dbReference type="NCBI Taxonomy" id="1294267"/>
    <lineage>
        <taxon>Bacteria</taxon>
        <taxon>Bacillati</taxon>
        <taxon>Bacillota</taxon>
        <taxon>Bacilli</taxon>
        <taxon>Bacillales</taxon>
        <taxon>Paenibacillaceae</taxon>
        <taxon>Cohnella</taxon>
    </lineage>
</organism>
<evidence type="ECO:0008006" key="3">
    <source>
        <dbReference type="Google" id="ProtNLM"/>
    </source>
</evidence>
<dbReference type="Proteomes" id="UP000256869">
    <property type="component" value="Unassembled WGS sequence"/>
</dbReference>
<protein>
    <recommendedName>
        <fullName evidence="3">Inosine-uridine preferring nucleoside hydrolase</fullName>
    </recommendedName>
</protein>
<gene>
    <name evidence="1" type="ORF">DFP95_104206</name>
</gene>
<comment type="caution">
    <text evidence="1">The sequence shown here is derived from an EMBL/GenBank/DDBJ whole genome shotgun (WGS) entry which is preliminary data.</text>
</comment>
<reference evidence="1 2" key="1">
    <citation type="submission" date="2018-07" db="EMBL/GenBank/DDBJ databases">
        <title>Genomic Encyclopedia of Type Strains, Phase III (KMG-III): the genomes of soil and plant-associated and newly described type strains.</title>
        <authorList>
            <person name="Whitman W."/>
        </authorList>
    </citation>
    <scope>NUCLEOTIDE SEQUENCE [LARGE SCALE GENOMIC DNA]</scope>
    <source>
        <strain evidence="1 2">CECT 8236</strain>
    </source>
</reference>
<sequence>MDYPRLTEQFRLDRLTPPAGPVDMVLDTDTYNEIDDQFALAYAILSPEKIRLKAVYAAPFHNDLSAGRPGTSFDAPEAWTGMPYSGICSGS</sequence>
<proteinExistence type="predicted"/>
<dbReference type="GO" id="GO:0016799">
    <property type="term" value="F:hydrolase activity, hydrolyzing N-glycosyl compounds"/>
    <property type="evidence" value="ECO:0007669"/>
    <property type="project" value="InterPro"/>
</dbReference>